<sequence length="24" mass="2537">MASTGLILAAILAGYKEEKTLTKN</sequence>
<organism evidence="1">
    <name type="scientific">marine metagenome</name>
    <dbReference type="NCBI Taxonomy" id="408172"/>
    <lineage>
        <taxon>unclassified sequences</taxon>
        <taxon>metagenomes</taxon>
        <taxon>ecological metagenomes</taxon>
    </lineage>
</organism>
<dbReference type="AlphaFoldDB" id="A0A383A9Y9"/>
<protein>
    <submittedName>
        <fullName evidence="1">Uncharacterized protein</fullName>
    </submittedName>
</protein>
<reference evidence="1" key="1">
    <citation type="submission" date="2018-05" db="EMBL/GenBank/DDBJ databases">
        <authorList>
            <person name="Lanie J.A."/>
            <person name="Ng W.-L."/>
            <person name="Kazmierczak K.M."/>
            <person name="Andrzejewski T.M."/>
            <person name="Davidsen T.M."/>
            <person name="Wayne K.J."/>
            <person name="Tettelin H."/>
            <person name="Glass J.I."/>
            <person name="Rusch D."/>
            <person name="Podicherti R."/>
            <person name="Tsui H.-C.T."/>
            <person name="Winkler M.E."/>
        </authorList>
    </citation>
    <scope>NUCLEOTIDE SEQUENCE</scope>
</reference>
<gene>
    <name evidence="1" type="ORF">METZ01_LOCUS457396</name>
</gene>
<proteinExistence type="predicted"/>
<accession>A0A383A9Y9</accession>
<name>A0A383A9Y9_9ZZZZ</name>
<feature type="non-terminal residue" evidence="1">
    <location>
        <position position="24"/>
    </location>
</feature>
<dbReference type="EMBL" id="UINC01190400">
    <property type="protein sequence ID" value="SVE04542.1"/>
    <property type="molecule type" value="Genomic_DNA"/>
</dbReference>
<evidence type="ECO:0000313" key="1">
    <source>
        <dbReference type="EMBL" id="SVE04542.1"/>
    </source>
</evidence>